<sequence length="514" mass="55815">MPAVPVSPDEAARLLDLTRYHILDTPAEEVFDRIARLAARLLEVPIAAVNFVDTDRQWSKARLGLDPQEVPREASFCAWTVLNDAPLAVPDLREDERFAANPGVAGRPHLRMYAGAPLRTPLGHRIGTLCVMDTEPRCLNDQDLQALQDLAAMAMSELELRAHVQHLQRQLNGRLEYEADLRRSLDHARTLEAVGELMDLPLEPSEVAWQAADLIGQAIGADWTGLMSFQGGVPRAVRVNARPGLPPALLDLATRLHAGRGGVSASLEKLSTPLYLDDYATHPRAMPEAVAAGLQAAAWVPLGRWAETTYLLLAFRMGQDIAERQPWRHSDRVLLEAAARSVSAALLRRSAANAQARLARQDALTGVLNRRAFDEDLSAAQEAGTPFTLALSDLDGFKALNDAEGHAQGDKVLRIFAAALQAEVQPRGQVYRLGGDEFVLLMPGVWAEEDVLELLDVAVLAARQGAAGRIGVSAGVVHTGDPAQGGMPATEVVERADALMYEVKRRRKALLTQG</sequence>
<dbReference type="InterPro" id="IPR029787">
    <property type="entry name" value="Nucleotide_cyclase"/>
</dbReference>
<name>A0ABV8XMB9_9DEIO</name>
<feature type="domain" description="GGDEF" evidence="1">
    <location>
        <begin position="385"/>
        <end position="514"/>
    </location>
</feature>
<dbReference type="InterPro" id="IPR003018">
    <property type="entry name" value="GAF"/>
</dbReference>
<dbReference type="PANTHER" id="PTHR43102">
    <property type="entry name" value="SLR1143 PROTEIN"/>
    <property type="match status" value="1"/>
</dbReference>
<dbReference type="PANTHER" id="PTHR43102:SF2">
    <property type="entry name" value="GAF DOMAIN-CONTAINING PROTEIN"/>
    <property type="match status" value="1"/>
</dbReference>
<dbReference type="Gene3D" id="3.30.70.270">
    <property type="match status" value="1"/>
</dbReference>
<dbReference type="SUPFAM" id="SSF55781">
    <property type="entry name" value="GAF domain-like"/>
    <property type="match status" value="2"/>
</dbReference>
<dbReference type="RefSeq" id="WP_380038090.1">
    <property type="nucleotide sequence ID" value="NZ_JBHSEH010000005.1"/>
</dbReference>
<dbReference type="EMBL" id="JBHSEH010000005">
    <property type="protein sequence ID" value="MFC4426074.1"/>
    <property type="molecule type" value="Genomic_DNA"/>
</dbReference>
<organism evidence="2 3">
    <name type="scientific">Deinococcus navajonensis</name>
    <dbReference type="NCBI Taxonomy" id="309884"/>
    <lineage>
        <taxon>Bacteria</taxon>
        <taxon>Thermotogati</taxon>
        <taxon>Deinococcota</taxon>
        <taxon>Deinococci</taxon>
        <taxon>Deinococcales</taxon>
        <taxon>Deinococcaceae</taxon>
        <taxon>Deinococcus</taxon>
    </lineage>
</organism>
<dbReference type="NCBIfam" id="TIGR00254">
    <property type="entry name" value="GGDEF"/>
    <property type="match status" value="1"/>
</dbReference>
<evidence type="ECO:0000313" key="3">
    <source>
        <dbReference type="Proteomes" id="UP001595998"/>
    </source>
</evidence>
<gene>
    <name evidence="2" type="ORF">ACFOZ9_07585</name>
</gene>
<dbReference type="CDD" id="cd01949">
    <property type="entry name" value="GGDEF"/>
    <property type="match status" value="1"/>
</dbReference>
<keyword evidence="2" id="KW-0808">Transferase</keyword>
<dbReference type="GO" id="GO:0052621">
    <property type="term" value="F:diguanylate cyclase activity"/>
    <property type="evidence" value="ECO:0007669"/>
    <property type="project" value="UniProtKB-EC"/>
</dbReference>
<dbReference type="EC" id="2.7.7.65" evidence="2"/>
<evidence type="ECO:0000259" key="1">
    <source>
        <dbReference type="PROSITE" id="PS50887"/>
    </source>
</evidence>
<dbReference type="InterPro" id="IPR043128">
    <property type="entry name" value="Rev_trsase/Diguanyl_cyclase"/>
</dbReference>
<dbReference type="InterPro" id="IPR029016">
    <property type="entry name" value="GAF-like_dom_sf"/>
</dbReference>
<keyword evidence="2" id="KW-0548">Nucleotidyltransferase</keyword>
<proteinExistence type="predicted"/>
<dbReference type="InterPro" id="IPR000160">
    <property type="entry name" value="GGDEF_dom"/>
</dbReference>
<dbReference type="Pfam" id="PF01590">
    <property type="entry name" value="GAF"/>
    <property type="match status" value="1"/>
</dbReference>
<dbReference type="Pfam" id="PF00990">
    <property type="entry name" value="GGDEF"/>
    <property type="match status" value="1"/>
</dbReference>
<evidence type="ECO:0000313" key="2">
    <source>
        <dbReference type="EMBL" id="MFC4426074.1"/>
    </source>
</evidence>
<dbReference type="SUPFAM" id="SSF55073">
    <property type="entry name" value="Nucleotide cyclase"/>
    <property type="match status" value="1"/>
</dbReference>
<dbReference type="Proteomes" id="UP001595998">
    <property type="component" value="Unassembled WGS sequence"/>
</dbReference>
<reference evidence="3" key="1">
    <citation type="journal article" date="2019" name="Int. J. Syst. Evol. Microbiol.">
        <title>The Global Catalogue of Microorganisms (GCM) 10K type strain sequencing project: providing services to taxonomists for standard genome sequencing and annotation.</title>
        <authorList>
            <consortium name="The Broad Institute Genomics Platform"/>
            <consortium name="The Broad Institute Genome Sequencing Center for Infectious Disease"/>
            <person name="Wu L."/>
            <person name="Ma J."/>
        </authorList>
    </citation>
    <scope>NUCLEOTIDE SEQUENCE [LARGE SCALE GENOMIC DNA]</scope>
    <source>
        <strain evidence="3">CCUG 56029</strain>
    </source>
</reference>
<keyword evidence="3" id="KW-1185">Reference proteome</keyword>
<dbReference type="PROSITE" id="PS50887">
    <property type="entry name" value="GGDEF"/>
    <property type="match status" value="1"/>
</dbReference>
<dbReference type="SMART" id="SM00267">
    <property type="entry name" value="GGDEF"/>
    <property type="match status" value="1"/>
</dbReference>
<comment type="caution">
    <text evidence="2">The sequence shown here is derived from an EMBL/GenBank/DDBJ whole genome shotgun (WGS) entry which is preliminary data.</text>
</comment>
<accession>A0ABV8XMB9</accession>
<dbReference type="Gene3D" id="3.30.450.40">
    <property type="match status" value="2"/>
</dbReference>
<dbReference type="SMART" id="SM00065">
    <property type="entry name" value="GAF"/>
    <property type="match status" value="1"/>
</dbReference>
<protein>
    <submittedName>
        <fullName evidence="2">Diguanylate cyclase domain-containing protein</fullName>
        <ecNumber evidence="2">2.7.7.65</ecNumber>
    </submittedName>
</protein>